<protein>
    <submittedName>
        <fullName evidence="6">Hap4 transcription factor, heteromerisation domain containing protein</fullName>
    </submittedName>
</protein>
<evidence type="ECO:0000256" key="1">
    <source>
        <dbReference type="ARBA" id="ARBA00004123"/>
    </source>
</evidence>
<evidence type="ECO:0000259" key="5">
    <source>
        <dbReference type="Pfam" id="PF10297"/>
    </source>
</evidence>
<feature type="region of interest" description="Disordered" evidence="4">
    <location>
        <begin position="55"/>
        <end position="88"/>
    </location>
</feature>
<feature type="compositionally biased region" description="Polar residues" evidence="4">
    <location>
        <begin position="215"/>
        <end position="231"/>
    </location>
</feature>
<dbReference type="EMBL" id="BJWK01000005">
    <property type="protein sequence ID" value="GEM08412.1"/>
    <property type="molecule type" value="Genomic_DNA"/>
</dbReference>
<proteinExistence type="predicted"/>
<dbReference type="OrthoDB" id="5374328at2759"/>
<dbReference type="SUPFAM" id="SSF57959">
    <property type="entry name" value="Leucine zipper domain"/>
    <property type="match status" value="1"/>
</dbReference>
<dbReference type="GO" id="GO:0090575">
    <property type="term" value="C:RNA polymerase II transcription regulator complex"/>
    <property type="evidence" value="ECO:0007669"/>
    <property type="project" value="TreeGrafter"/>
</dbReference>
<dbReference type="GO" id="GO:0000976">
    <property type="term" value="F:transcription cis-regulatory region binding"/>
    <property type="evidence" value="ECO:0007669"/>
    <property type="project" value="InterPro"/>
</dbReference>
<dbReference type="CDD" id="cd14688">
    <property type="entry name" value="bZIP_YAP"/>
    <property type="match status" value="1"/>
</dbReference>
<dbReference type="AlphaFoldDB" id="A0A511KDN8"/>
<name>A0A511KDN8_RHOTO</name>
<accession>A0A511KDN8</accession>
<dbReference type="InterPro" id="IPR018287">
    <property type="entry name" value="Hap4_TF_heteromerisation"/>
</dbReference>
<dbReference type="GO" id="GO:0001228">
    <property type="term" value="F:DNA-binding transcription activator activity, RNA polymerase II-specific"/>
    <property type="evidence" value="ECO:0007669"/>
    <property type="project" value="TreeGrafter"/>
</dbReference>
<dbReference type="PANTHER" id="PTHR40621">
    <property type="entry name" value="TRANSCRIPTION FACTOR KAPC-RELATED"/>
    <property type="match status" value="1"/>
</dbReference>
<feature type="compositionally biased region" description="Low complexity" evidence="4">
    <location>
        <begin position="7"/>
        <end position="25"/>
    </location>
</feature>
<comment type="subcellular location">
    <subcellularLocation>
        <location evidence="1">Nucleus</location>
    </subcellularLocation>
</comment>
<feature type="compositionally biased region" description="Low complexity" evidence="4">
    <location>
        <begin position="193"/>
        <end position="211"/>
    </location>
</feature>
<sequence length="565" mass="59566">MPPRLAAPPASAPAAGPSAPVLAPSRSEPKPLIKASKALSLASVNTWAILDSQEWVVPPRPKPGRKSAKVDADTPKPSGKNTQKAFRERRQEYVTELEDKVRRLEAGEGEKCVFYQQQAQKAKVESQQLREENVALKEEIEALRLELARAGEGAGARVGGKCVEKGKARAAPDDFNDTASTTKRPRRSATNRAKAAVASAISSSPSEPAAVGTHSPVSSASPRGPSASYSPQAMALFSPTNGGPLASSSAAPTQHQRCTFCSGDANCFCAEVGYEVAPLSATAAIQIVEMAAAASPSIVKEEQDDLAFNDVGYEPAVPLRLRRSQKKPSTTVWAIDSSSRSTSVVATPSSDEVVCSGDPANCPACSDDPFGKAFCNALSSTVCSTQPCANCPSHGTRRRIPTPPPESVDDEAAIFESFTDLPCCKDPALCGSLTCKPEDESHHSTPASVTSREKGVDTVPCNEAWTQLKQHPNIGFADLQMLADVVAKRTYCDGPVASTPPPPPGVTFETFPASTNARPSLIPQSVLQCSVDAGTRRRLTVERGAVNEALSMLDKAVGRGGPLRR</sequence>
<dbReference type="InterPro" id="IPR046347">
    <property type="entry name" value="bZIP_sf"/>
</dbReference>
<evidence type="ECO:0000313" key="7">
    <source>
        <dbReference type="Proteomes" id="UP000321518"/>
    </source>
</evidence>
<reference evidence="6 7" key="1">
    <citation type="submission" date="2019-07" db="EMBL/GenBank/DDBJ databases">
        <title>Rhodotorula toruloides NBRC10032 genome sequencing.</title>
        <authorList>
            <person name="Shida Y."/>
            <person name="Takaku H."/>
            <person name="Ogasawara W."/>
            <person name="Mori K."/>
        </authorList>
    </citation>
    <scope>NUCLEOTIDE SEQUENCE [LARGE SCALE GENOMIC DNA]</scope>
    <source>
        <strain evidence="6 7">NBRC10032</strain>
    </source>
</reference>
<dbReference type="Pfam" id="PF10297">
    <property type="entry name" value="Hap4_Hap_bind"/>
    <property type="match status" value="1"/>
</dbReference>
<gene>
    <name evidence="6" type="ORF">Rt10032_c05g2429</name>
</gene>
<comment type="caution">
    <text evidence="6">The sequence shown here is derived from an EMBL/GenBank/DDBJ whole genome shotgun (WGS) entry which is preliminary data.</text>
</comment>
<feature type="region of interest" description="Disordered" evidence="4">
    <location>
        <begin position="153"/>
        <end position="235"/>
    </location>
</feature>
<feature type="coiled-coil region" evidence="3">
    <location>
        <begin position="112"/>
        <end position="153"/>
    </location>
</feature>
<organism evidence="6 7">
    <name type="scientific">Rhodotorula toruloides</name>
    <name type="common">Yeast</name>
    <name type="synonym">Rhodosporidium toruloides</name>
    <dbReference type="NCBI Taxonomy" id="5286"/>
    <lineage>
        <taxon>Eukaryota</taxon>
        <taxon>Fungi</taxon>
        <taxon>Dikarya</taxon>
        <taxon>Basidiomycota</taxon>
        <taxon>Pucciniomycotina</taxon>
        <taxon>Microbotryomycetes</taxon>
        <taxon>Sporidiobolales</taxon>
        <taxon>Sporidiobolaceae</taxon>
        <taxon>Rhodotorula</taxon>
    </lineage>
</organism>
<evidence type="ECO:0000256" key="4">
    <source>
        <dbReference type="SAM" id="MobiDB-lite"/>
    </source>
</evidence>
<feature type="region of interest" description="Disordered" evidence="4">
    <location>
        <begin position="1"/>
        <end position="27"/>
    </location>
</feature>
<dbReference type="InterPro" id="IPR050936">
    <property type="entry name" value="AP-1-like"/>
</dbReference>
<keyword evidence="2" id="KW-0539">Nucleus</keyword>
<feature type="domain" description="Hap4 transcription factor heteromerisation" evidence="5">
    <location>
        <begin position="52"/>
        <end position="66"/>
    </location>
</feature>
<dbReference type="PANTHER" id="PTHR40621:SF7">
    <property type="entry name" value="BZIP DOMAIN-CONTAINING PROTEIN"/>
    <property type="match status" value="1"/>
</dbReference>
<evidence type="ECO:0000256" key="2">
    <source>
        <dbReference type="ARBA" id="ARBA00023242"/>
    </source>
</evidence>
<dbReference type="Proteomes" id="UP000321518">
    <property type="component" value="Unassembled WGS sequence"/>
</dbReference>
<keyword evidence="3" id="KW-0175">Coiled coil</keyword>
<dbReference type="Gene3D" id="1.20.5.170">
    <property type="match status" value="1"/>
</dbReference>
<evidence type="ECO:0000256" key="3">
    <source>
        <dbReference type="SAM" id="Coils"/>
    </source>
</evidence>
<evidence type="ECO:0000313" key="6">
    <source>
        <dbReference type="EMBL" id="GEM08412.1"/>
    </source>
</evidence>
<feature type="compositionally biased region" description="Basic and acidic residues" evidence="4">
    <location>
        <begin position="162"/>
        <end position="172"/>
    </location>
</feature>